<protein>
    <submittedName>
        <fullName evidence="3">Uncharacterized protein</fullName>
    </submittedName>
</protein>
<keyword evidence="1" id="KW-1133">Transmembrane helix</keyword>
<feature type="signal peptide" evidence="2">
    <location>
        <begin position="1"/>
        <end position="19"/>
    </location>
</feature>
<keyword evidence="2" id="KW-0732">Signal</keyword>
<comment type="caution">
    <text evidence="3">The sequence shown here is derived from an EMBL/GenBank/DDBJ whole genome shotgun (WGS) entry which is preliminary data.</text>
</comment>
<evidence type="ECO:0000256" key="2">
    <source>
        <dbReference type="SAM" id="SignalP"/>
    </source>
</evidence>
<gene>
    <name evidence="3" type="ORF">MZO42_16800</name>
</gene>
<reference evidence="3" key="1">
    <citation type="submission" date="2022-04" db="EMBL/GenBank/DDBJ databases">
        <title>Tomato heritable bacteria conferring resistance against bacterial wilt.</title>
        <authorList>
            <person name="Yin J."/>
        </authorList>
    </citation>
    <scope>NUCLEOTIDE SEQUENCE</scope>
    <source>
        <strain evidence="3">Cra20</strain>
    </source>
</reference>
<dbReference type="EMBL" id="JALMLT010000004">
    <property type="protein sequence ID" value="MDT8760362.1"/>
    <property type="molecule type" value="Genomic_DNA"/>
</dbReference>
<keyword evidence="1" id="KW-0472">Membrane</keyword>
<keyword evidence="1" id="KW-0812">Transmembrane</keyword>
<evidence type="ECO:0000313" key="3">
    <source>
        <dbReference type="EMBL" id="MDT8760362.1"/>
    </source>
</evidence>
<accession>A0ABU3N757</accession>
<feature type="chain" id="PRO_5046353933" evidence="2">
    <location>
        <begin position="20"/>
        <end position="420"/>
    </location>
</feature>
<proteinExistence type="predicted"/>
<name>A0ABU3N757_9SPHN</name>
<feature type="transmembrane region" description="Helical" evidence="1">
    <location>
        <begin position="105"/>
        <end position="126"/>
    </location>
</feature>
<sequence length="420" mass="44528">MRHRLTAAILLATTVPVEAAFAQAGDTIMVPTGTNARAVPQAPVSDDSPEDIAKDAARDLKDSRFYNKPGATRAQYDADWQTCRLIARGSRTPSGTVPYYYNPAVISPLAAGVGAGLGGLLGSLIVQGQQRRENRRSCLLIKGWRLVEVPSATAVKVAAMTDAQRSAYFDTIVGAEKVEGEITERTSFTLPADPHLRLDAPLAGPGTLYLGKKVDPAAPFALAPGEAALVLGFRRPDEGSAGRSGSLSIARYDVAGRDLVYRPKDWKKKGDKTTYSLDVGSKDRKAAYEVQVLRVTPGDYVLMGTAVGKLPVSNSYCFGAPTFHVGAGEVAYLGDFVPYMDARLSSGAKLNAIAWAAHADDARQVLAGKQASLASALKPVTLRNRATFACSAITMDRWDLPGAEALPEPEPQPVATTAGL</sequence>
<organism evidence="3">
    <name type="scientific">Sphingomonas psychrotolerans</name>
    <dbReference type="NCBI Taxonomy" id="1327635"/>
    <lineage>
        <taxon>Bacteria</taxon>
        <taxon>Pseudomonadati</taxon>
        <taxon>Pseudomonadota</taxon>
        <taxon>Alphaproteobacteria</taxon>
        <taxon>Sphingomonadales</taxon>
        <taxon>Sphingomonadaceae</taxon>
        <taxon>Sphingomonas</taxon>
    </lineage>
</organism>
<evidence type="ECO:0000256" key="1">
    <source>
        <dbReference type="SAM" id="Phobius"/>
    </source>
</evidence>